<accession>U3A0M2</accession>
<dbReference type="STRING" id="1219065.VPR01S_05_01720"/>
<keyword evidence="3" id="KW-0813">Transport</keyword>
<keyword evidence="11" id="KW-1185">Reference proteome</keyword>
<keyword evidence="8" id="KW-0418">Kinase</keyword>
<evidence type="ECO:0000313" key="10">
    <source>
        <dbReference type="EMBL" id="GAD66877.1"/>
    </source>
</evidence>
<name>U3A0M2_VIBPR</name>
<protein>
    <recommendedName>
        <fullName evidence="2">protein-N(pi)-phosphohistidine--D-fructose phosphotransferase</fullName>
        <ecNumber evidence="2">2.7.1.202</ecNumber>
    </recommendedName>
</protein>
<dbReference type="PROSITE" id="PS51099">
    <property type="entry name" value="PTS_EIIB_TYPE_2"/>
    <property type="match status" value="1"/>
</dbReference>
<dbReference type="NCBIfam" id="TIGR00829">
    <property type="entry name" value="FRU"/>
    <property type="match status" value="1"/>
</dbReference>
<dbReference type="AlphaFoldDB" id="U3A0M2"/>
<dbReference type="Gene3D" id="3.40.50.2300">
    <property type="match status" value="1"/>
</dbReference>
<dbReference type="GO" id="GO:0022877">
    <property type="term" value="F:protein-N(PI)-phosphohistidine-fructose phosphotransferase system transporter activity"/>
    <property type="evidence" value="ECO:0007669"/>
    <property type="project" value="InterPro"/>
</dbReference>
<evidence type="ECO:0000256" key="6">
    <source>
        <dbReference type="ARBA" id="ARBA00022679"/>
    </source>
</evidence>
<comment type="caution">
    <text evidence="10">The sequence shown here is derived from an EMBL/GenBank/DDBJ whole genome shotgun (WGS) entry which is preliminary data.</text>
</comment>
<dbReference type="FunFam" id="3.40.50.2300:FF:000014">
    <property type="entry name" value="PTS system fructose-like transporter subunit IIB"/>
    <property type="match status" value="1"/>
</dbReference>
<evidence type="ECO:0000256" key="4">
    <source>
        <dbReference type="ARBA" id="ARBA00022553"/>
    </source>
</evidence>
<sequence length="100" mass="10773">MKIIAVTACPTGIAHTYMAADALKKEATKRGLCLKVETQGAMGIENPLSVSDIAQCDLVLIASDIDIEQRERFHGSKIMSASIEEVLTNVVAVIDRCLKV</sequence>
<dbReference type="CDD" id="cd05569">
    <property type="entry name" value="PTS_IIB_fructose"/>
    <property type="match status" value="1"/>
</dbReference>
<evidence type="ECO:0000256" key="7">
    <source>
        <dbReference type="ARBA" id="ARBA00022683"/>
    </source>
</evidence>
<dbReference type="EMBL" id="BATJ01000005">
    <property type="protein sequence ID" value="GAD66877.1"/>
    <property type="molecule type" value="Genomic_DNA"/>
</dbReference>
<proteinExistence type="predicted"/>
<dbReference type="Pfam" id="PF02302">
    <property type="entry name" value="PTS_IIB"/>
    <property type="match status" value="1"/>
</dbReference>
<organism evidence="10 11">
    <name type="scientific">Vibrio proteolyticus NBRC 13287</name>
    <dbReference type="NCBI Taxonomy" id="1219065"/>
    <lineage>
        <taxon>Bacteria</taxon>
        <taxon>Pseudomonadati</taxon>
        <taxon>Pseudomonadota</taxon>
        <taxon>Gammaproteobacteria</taxon>
        <taxon>Vibrionales</taxon>
        <taxon>Vibrionaceae</taxon>
        <taxon>Vibrio</taxon>
    </lineage>
</organism>
<evidence type="ECO:0000313" key="11">
    <source>
        <dbReference type="Proteomes" id="UP000016570"/>
    </source>
</evidence>
<evidence type="ECO:0000256" key="2">
    <source>
        <dbReference type="ARBA" id="ARBA00012799"/>
    </source>
</evidence>
<dbReference type="EC" id="2.7.1.202" evidence="2"/>
<keyword evidence="7" id="KW-0598">Phosphotransferase system</keyword>
<feature type="domain" description="PTS EIIB type-2" evidence="9">
    <location>
        <begin position="1"/>
        <end position="99"/>
    </location>
</feature>
<keyword evidence="4" id="KW-0597">Phosphoprotein</keyword>
<dbReference type="RefSeq" id="WP_021704855.1">
    <property type="nucleotide sequence ID" value="NZ_BATJ01000005.1"/>
</dbReference>
<evidence type="ECO:0000256" key="1">
    <source>
        <dbReference type="ARBA" id="ARBA00001401"/>
    </source>
</evidence>
<evidence type="ECO:0000256" key="3">
    <source>
        <dbReference type="ARBA" id="ARBA00022448"/>
    </source>
</evidence>
<evidence type="ECO:0000256" key="5">
    <source>
        <dbReference type="ARBA" id="ARBA00022597"/>
    </source>
</evidence>
<dbReference type="GO" id="GO:0005886">
    <property type="term" value="C:plasma membrane"/>
    <property type="evidence" value="ECO:0007669"/>
    <property type="project" value="TreeGrafter"/>
</dbReference>
<dbReference type="eggNOG" id="COG1445">
    <property type="taxonomic scope" value="Bacteria"/>
</dbReference>
<keyword evidence="6 10" id="KW-0808">Transferase</keyword>
<dbReference type="InterPro" id="IPR003353">
    <property type="entry name" value="PTS_IIB_fruc"/>
</dbReference>
<gene>
    <name evidence="10" type="ORF">VPR01S_05_01720</name>
</gene>
<dbReference type="SUPFAM" id="SSF52794">
    <property type="entry name" value="PTS system IIB component-like"/>
    <property type="match status" value="1"/>
</dbReference>
<reference evidence="10 11" key="1">
    <citation type="submission" date="2013-09" db="EMBL/GenBank/DDBJ databases">
        <title>Whole genome shotgun sequence of Vibrio proteolyticus NBRC 13287.</title>
        <authorList>
            <person name="Isaki S."/>
            <person name="Hosoyama A."/>
            <person name="Numata M."/>
            <person name="Hashimoto M."/>
            <person name="Hosoyama Y."/>
            <person name="Tsuchikane K."/>
            <person name="Noguchi M."/>
            <person name="Hirakata S."/>
            <person name="Ichikawa N."/>
            <person name="Ohji S."/>
            <person name="Yamazoe A."/>
            <person name="Fujita N."/>
        </authorList>
    </citation>
    <scope>NUCLEOTIDE SEQUENCE [LARGE SCALE GENOMIC DNA]</scope>
    <source>
        <strain evidence="10 11">NBRC 13287</strain>
    </source>
</reference>
<dbReference type="InterPro" id="IPR050864">
    <property type="entry name" value="Bacterial_PTS_Sugar_Transport"/>
</dbReference>
<dbReference type="InterPro" id="IPR036095">
    <property type="entry name" value="PTS_EIIB-like_sf"/>
</dbReference>
<dbReference type="GO" id="GO:0090563">
    <property type="term" value="F:protein-phosphocysteine-sugar phosphotransferase activity"/>
    <property type="evidence" value="ECO:0007669"/>
    <property type="project" value="TreeGrafter"/>
</dbReference>
<dbReference type="InterPro" id="IPR013011">
    <property type="entry name" value="PTS_EIIB_2"/>
</dbReference>
<comment type="catalytic activity">
    <reaction evidence="1">
        <text>D-fructose(out) + N(pros)-phospho-L-histidyl-[protein] = D-fructose 1-phosphate(in) + L-histidyl-[protein]</text>
        <dbReference type="Rhea" id="RHEA:49252"/>
        <dbReference type="Rhea" id="RHEA-COMP:9745"/>
        <dbReference type="Rhea" id="RHEA-COMP:9746"/>
        <dbReference type="ChEBI" id="CHEBI:29979"/>
        <dbReference type="ChEBI" id="CHEBI:37721"/>
        <dbReference type="ChEBI" id="CHEBI:58674"/>
        <dbReference type="ChEBI" id="CHEBI:64837"/>
        <dbReference type="EC" id="2.7.1.202"/>
    </reaction>
</comment>
<dbReference type="GO" id="GO:0009401">
    <property type="term" value="P:phosphoenolpyruvate-dependent sugar phosphotransferase system"/>
    <property type="evidence" value="ECO:0007669"/>
    <property type="project" value="UniProtKB-KW"/>
</dbReference>
<keyword evidence="5" id="KW-0762">Sugar transport</keyword>
<dbReference type="PANTHER" id="PTHR30505">
    <property type="entry name" value="FRUCTOSE-LIKE PERMEASE"/>
    <property type="match status" value="1"/>
</dbReference>
<dbReference type="InterPro" id="IPR003501">
    <property type="entry name" value="PTS_EIIB_2/3"/>
</dbReference>
<dbReference type="Proteomes" id="UP000016570">
    <property type="component" value="Unassembled WGS sequence"/>
</dbReference>
<dbReference type="PANTHER" id="PTHR30505:SF0">
    <property type="entry name" value="FRUCTOSE-LIKE PTS SYSTEM EIIBC COMPONENT-RELATED"/>
    <property type="match status" value="1"/>
</dbReference>
<evidence type="ECO:0000259" key="9">
    <source>
        <dbReference type="PROSITE" id="PS51099"/>
    </source>
</evidence>
<evidence type="ECO:0000256" key="8">
    <source>
        <dbReference type="ARBA" id="ARBA00022777"/>
    </source>
</evidence>
<dbReference type="GO" id="GO:0016301">
    <property type="term" value="F:kinase activity"/>
    <property type="evidence" value="ECO:0007669"/>
    <property type="project" value="UniProtKB-KW"/>
</dbReference>